<dbReference type="EMBL" id="BBPA01000013">
    <property type="protein sequence ID" value="GAL91825.1"/>
    <property type="molecule type" value="Genomic_DNA"/>
</dbReference>
<sequence>MKRLAWFDRLVLATILALIAAISSILSQGNQVPTRGENFSWQGRKIGVRDNYFTLSFNRPIDRSDIETSLVIDPPLPGKISWAGDRLTYTLTELPIYGKKYQVKLPIAQGEDFIGEFYSHDRAFAYIGVNQEERGRLIVCNIIQGANNVTELKKTILTPGDLVVTDFQMYPRGERILFSAFDRSDLGRDTPKQQLYTITTGLNHDENGQNLPIGRIERFLDAKTYQNLRFNLSDNGKTLIVQRINHGNPGDASLWVISDDGQSRPLGMQGDNFLLSPDGKKAVVSQTGGVAVIPLDVQAGKPQFLPTYEKILAFSRDGRQKLIVKSEPDNQRSLFLLNDQGESRLLLRTANPIISCEFEPRQEKTLYCLKSDLVMGSDGKVKEEPFLGIIDLETGKMTPLLALPNYRDVQMSMSPDGVALLFDQLVTIPFGVGNDLVTGEGSSIADGRLWLLPLPDQFSPNSTPKILPQELNAGFKPRWLP</sequence>
<dbReference type="RefSeq" id="WP_045357230.1">
    <property type="nucleotide sequence ID" value="NZ_BBPA01000013.1"/>
</dbReference>
<dbReference type="Proteomes" id="UP000030321">
    <property type="component" value="Unassembled WGS sequence"/>
</dbReference>
<dbReference type="InterPro" id="IPR011042">
    <property type="entry name" value="6-blade_b-propeller_TolB-like"/>
</dbReference>
<organism evidence="1 2">
    <name type="scientific">Microcystis aeruginosa NIES-44</name>
    <dbReference type="NCBI Taxonomy" id="449439"/>
    <lineage>
        <taxon>Bacteria</taxon>
        <taxon>Bacillati</taxon>
        <taxon>Cyanobacteriota</taxon>
        <taxon>Cyanophyceae</taxon>
        <taxon>Oscillatoriophycideae</taxon>
        <taxon>Chroococcales</taxon>
        <taxon>Microcystaceae</taxon>
        <taxon>Microcystis</taxon>
    </lineage>
</organism>
<dbReference type="SUPFAM" id="SSF82171">
    <property type="entry name" value="DPP6 N-terminal domain-like"/>
    <property type="match status" value="1"/>
</dbReference>
<accession>A0A0A1VQ11</accession>
<protein>
    <recommendedName>
        <fullName evidence="3">SbsA Ig-like domain-containing protein</fullName>
    </recommendedName>
</protein>
<proteinExistence type="predicted"/>
<reference evidence="2" key="1">
    <citation type="journal article" date="2015" name="Genome">
        <title>Whole Genome Sequence of the Non-Microcystin-Producing Microcystis aeruginosa Strain NIES-44.</title>
        <authorList>
            <person name="Okano K."/>
            <person name="Miyata N."/>
            <person name="Ozaki Y."/>
        </authorList>
    </citation>
    <scope>NUCLEOTIDE SEQUENCE [LARGE SCALE GENOMIC DNA]</scope>
    <source>
        <strain evidence="2">NIES-44</strain>
    </source>
</reference>
<name>A0A0A1VQ11_MICAE</name>
<evidence type="ECO:0008006" key="3">
    <source>
        <dbReference type="Google" id="ProtNLM"/>
    </source>
</evidence>
<evidence type="ECO:0000313" key="1">
    <source>
        <dbReference type="EMBL" id="GAL91825.1"/>
    </source>
</evidence>
<dbReference type="Gene3D" id="2.120.10.30">
    <property type="entry name" value="TolB, C-terminal domain"/>
    <property type="match status" value="1"/>
</dbReference>
<gene>
    <name evidence="1" type="ORF">N44_00113</name>
</gene>
<comment type="caution">
    <text evidence="1">The sequence shown here is derived from an EMBL/GenBank/DDBJ whole genome shotgun (WGS) entry which is preliminary data.</text>
</comment>
<evidence type="ECO:0000313" key="2">
    <source>
        <dbReference type="Proteomes" id="UP000030321"/>
    </source>
</evidence>
<dbReference type="AlphaFoldDB" id="A0A0A1VQ11"/>